<dbReference type="SMART" id="SM00028">
    <property type="entry name" value="TPR"/>
    <property type="match status" value="7"/>
</dbReference>
<evidence type="ECO:0000259" key="8">
    <source>
        <dbReference type="PROSITE" id="PS50076"/>
    </source>
</evidence>
<dbReference type="SMART" id="SM00271">
    <property type="entry name" value="DnaJ"/>
    <property type="match status" value="1"/>
</dbReference>
<gene>
    <name evidence="9" type="ORF">PBRASI_LOCUS4311</name>
</gene>
<dbReference type="AlphaFoldDB" id="A0A9N9AMT7"/>
<reference evidence="9" key="1">
    <citation type="submission" date="2021-06" db="EMBL/GenBank/DDBJ databases">
        <authorList>
            <person name="Kallberg Y."/>
            <person name="Tangrot J."/>
            <person name="Rosling A."/>
        </authorList>
    </citation>
    <scope>NUCLEOTIDE SEQUENCE</scope>
    <source>
        <strain evidence="9">BR232B</strain>
    </source>
</reference>
<evidence type="ECO:0000256" key="3">
    <source>
        <dbReference type="ARBA" id="ARBA00022824"/>
    </source>
</evidence>
<dbReference type="Pfam" id="PF14559">
    <property type="entry name" value="TPR_19"/>
    <property type="match status" value="1"/>
</dbReference>
<name>A0A9N9AMT7_9GLOM</name>
<dbReference type="PANTHER" id="PTHR44140">
    <property type="entry name" value="LD25575P"/>
    <property type="match status" value="1"/>
</dbReference>
<dbReference type="Gene3D" id="1.10.287.110">
    <property type="entry name" value="DnaJ domain"/>
    <property type="match status" value="1"/>
</dbReference>
<sequence length="514" mass="57881">MKIRKLALTLFAIVLPGLPVILGDTTQKYLDEANNFRREGAYKEALESYNVAISKDPQNYLSYFGRAVTYLSLSRSVAALEDFTKILELKPDFDQARLHRAKIYIKEGSLKEVRRDLQELLTKNANDAEAKKLLIDIEEAERAISSAETELAAKKYDDCITHVTVAIKICPQSPQLRLIRAKCHLAKYEIEDGIRDLSQASALNPSDLDTLVRLAKLNYFVLYSPTEAKAFIKQCLQSDPDNELCRQLHKTIKKSEKDFEMIGNDITGHRWQAAVNKIKGKNGNKGFLSQIEEEGRSIPEAKSSKVLVAKLYRYLCIAYAELKQADLAIKWCTSTLKLSEDDVEVLLSRAEAYILNDNFDSASTDYSKAFDASGGTDQRAAQGFQRVNKLRQNAKKKDYYKILGVTRLATKKEIKKAFRKLAQEWHPDKYKGDLSQDEVATKMSAINEAYEVLSNDELRERYDNGDDPNEPGGSSGGPFYSSGSPFMQFGGAKFSGFPFSSGDDGNFQFTFRFP</sequence>
<dbReference type="GO" id="GO:0005783">
    <property type="term" value="C:endoplasmic reticulum"/>
    <property type="evidence" value="ECO:0007669"/>
    <property type="project" value="UniProtKB-SubCell"/>
</dbReference>
<dbReference type="InterPro" id="IPR051727">
    <property type="entry name" value="DnaJ_C3_Co-chaperones"/>
</dbReference>
<evidence type="ECO:0000256" key="1">
    <source>
        <dbReference type="ARBA" id="ARBA00004240"/>
    </source>
</evidence>
<proteinExistence type="predicted"/>
<dbReference type="GO" id="GO:0051787">
    <property type="term" value="F:misfolded protein binding"/>
    <property type="evidence" value="ECO:0007669"/>
    <property type="project" value="TreeGrafter"/>
</dbReference>
<dbReference type="SUPFAM" id="SSF48452">
    <property type="entry name" value="TPR-like"/>
    <property type="match status" value="2"/>
</dbReference>
<feature type="domain" description="J" evidence="8">
    <location>
        <begin position="398"/>
        <end position="466"/>
    </location>
</feature>
<dbReference type="PROSITE" id="PS50005">
    <property type="entry name" value="TPR"/>
    <property type="match status" value="2"/>
</dbReference>
<dbReference type="Gene3D" id="1.25.40.10">
    <property type="entry name" value="Tetratricopeptide repeat domain"/>
    <property type="match status" value="1"/>
</dbReference>
<dbReference type="PANTHER" id="PTHR44140:SF2">
    <property type="entry name" value="LD25575P"/>
    <property type="match status" value="1"/>
</dbReference>
<evidence type="ECO:0000256" key="5">
    <source>
        <dbReference type="SAM" id="Coils"/>
    </source>
</evidence>
<dbReference type="PRINTS" id="PR00625">
    <property type="entry name" value="JDOMAIN"/>
</dbReference>
<keyword evidence="4" id="KW-0802">TPR repeat</keyword>
<dbReference type="InterPro" id="IPR036869">
    <property type="entry name" value="J_dom_sf"/>
</dbReference>
<dbReference type="Pfam" id="PF00226">
    <property type="entry name" value="DnaJ"/>
    <property type="match status" value="1"/>
</dbReference>
<evidence type="ECO:0000256" key="7">
    <source>
        <dbReference type="SAM" id="SignalP"/>
    </source>
</evidence>
<dbReference type="SUPFAM" id="SSF46565">
    <property type="entry name" value="Chaperone J-domain"/>
    <property type="match status" value="1"/>
</dbReference>
<keyword evidence="5" id="KW-0175">Coiled coil</keyword>
<protein>
    <submittedName>
        <fullName evidence="9">8160_t:CDS:1</fullName>
    </submittedName>
</protein>
<keyword evidence="3" id="KW-0256">Endoplasmic reticulum</keyword>
<keyword evidence="2 7" id="KW-0732">Signal</keyword>
<dbReference type="GO" id="GO:0051087">
    <property type="term" value="F:protein-folding chaperone binding"/>
    <property type="evidence" value="ECO:0007669"/>
    <property type="project" value="TreeGrafter"/>
</dbReference>
<evidence type="ECO:0000313" key="10">
    <source>
        <dbReference type="Proteomes" id="UP000789739"/>
    </source>
</evidence>
<dbReference type="GO" id="GO:0034975">
    <property type="term" value="P:protein folding in endoplasmic reticulum"/>
    <property type="evidence" value="ECO:0007669"/>
    <property type="project" value="TreeGrafter"/>
</dbReference>
<evidence type="ECO:0000256" key="4">
    <source>
        <dbReference type="PROSITE-ProRule" id="PRU00339"/>
    </source>
</evidence>
<dbReference type="InterPro" id="IPR019734">
    <property type="entry name" value="TPR_rpt"/>
</dbReference>
<feature type="signal peptide" evidence="7">
    <location>
        <begin position="1"/>
        <end position="23"/>
    </location>
</feature>
<feature type="repeat" description="TPR" evidence="4">
    <location>
        <begin position="26"/>
        <end position="59"/>
    </location>
</feature>
<comment type="caution">
    <text evidence="9">The sequence shown here is derived from an EMBL/GenBank/DDBJ whole genome shotgun (WGS) entry which is preliminary data.</text>
</comment>
<dbReference type="EMBL" id="CAJVPI010000439">
    <property type="protein sequence ID" value="CAG8535225.1"/>
    <property type="molecule type" value="Genomic_DNA"/>
</dbReference>
<feature type="coiled-coil region" evidence="5">
    <location>
        <begin position="110"/>
        <end position="157"/>
    </location>
</feature>
<dbReference type="OrthoDB" id="1726119at2759"/>
<evidence type="ECO:0000256" key="2">
    <source>
        <dbReference type="ARBA" id="ARBA00022729"/>
    </source>
</evidence>
<feature type="region of interest" description="Disordered" evidence="6">
    <location>
        <begin position="460"/>
        <end position="480"/>
    </location>
</feature>
<evidence type="ECO:0000313" key="9">
    <source>
        <dbReference type="EMBL" id="CAG8535225.1"/>
    </source>
</evidence>
<accession>A0A9N9AMT7</accession>
<organism evidence="9 10">
    <name type="scientific">Paraglomus brasilianum</name>
    <dbReference type="NCBI Taxonomy" id="144538"/>
    <lineage>
        <taxon>Eukaryota</taxon>
        <taxon>Fungi</taxon>
        <taxon>Fungi incertae sedis</taxon>
        <taxon>Mucoromycota</taxon>
        <taxon>Glomeromycotina</taxon>
        <taxon>Glomeromycetes</taxon>
        <taxon>Paraglomerales</taxon>
        <taxon>Paraglomeraceae</taxon>
        <taxon>Paraglomus</taxon>
    </lineage>
</organism>
<keyword evidence="10" id="KW-1185">Reference proteome</keyword>
<comment type="subcellular location">
    <subcellularLocation>
        <location evidence="1">Endoplasmic reticulum</location>
    </subcellularLocation>
</comment>
<evidence type="ECO:0000256" key="6">
    <source>
        <dbReference type="SAM" id="MobiDB-lite"/>
    </source>
</evidence>
<dbReference type="InterPro" id="IPR011990">
    <property type="entry name" value="TPR-like_helical_dom_sf"/>
</dbReference>
<dbReference type="PROSITE" id="PS50076">
    <property type="entry name" value="DNAJ_2"/>
    <property type="match status" value="1"/>
</dbReference>
<dbReference type="InterPro" id="IPR001623">
    <property type="entry name" value="DnaJ_domain"/>
</dbReference>
<dbReference type="Proteomes" id="UP000789739">
    <property type="component" value="Unassembled WGS sequence"/>
</dbReference>
<dbReference type="CDD" id="cd06257">
    <property type="entry name" value="DnaJ"/>
    <property type="match status" value="1"/>
</dbReference>
<feature type="repeat" description="TPR" evidence="4">
    <location>
        <begin position="60"/>
        <end position="93"/>
    </location>
</feature>
<feature type="chain" id="PRO_5040217818" evidence="7">
    <location>
        <begin position="24"/>
        <end position="514"/>
    </location>
</feature>